<feature type="domain" description="DAGKc" evidence="1">
    <location>
        <begin position="7"/>
        <end position="138"/>
    </location>
</feature>
<dbReference type="Gene3D" id="3.40.50.10330">
    <property type="entry name" value="Probable inorganic polyphosphate/atp-NAD kinase, domain 1"/>
    <property type="match status" value="1"/>
</dbReference>
<keyword evidence="3" id="KW-1185">Reference proteome</keyword>
<dbReference type="Proteomes" id="UP000199344">
    <property type="component" value="Unassembled WGS sequence"/>
</dbReference>
<dbReference type="OrthoDB" id="9815110at2"/>
<dbReference type="InterPro" id="IPR001206">
    <property type="entry name" value="Diacylglycerol_kinase_cat_dom"/>
</dbReference>
<accession>A0A1G6TRU0</accession>
<keyword evidence="2" id="KW-0418">Kinase</keyword>
<dbReference type="RefSeq" id="WP_090520298.1">
    <property type="nucleotide sequence ID" value="NZ_FNAH01000001.1"/>
</dbReference>
<dbReference type="PANTHER" id="PTHR12358">
    <property type="entry name" value="SPHINGOSINE KINASE"/>
    <property type="match status" value="1"/>
</dbReference>
<keyword evidence="2" id="KW-0808">Transferase</keyword>
<evidence type="ECO:0000313" key="3">
    <source>
        <dbReference type="Proteomes" id="UP000199344"/>
    </source>
</evidence>
<dbReference type="InterPro" id="IPR017438">
    <property type="entry name" value="ATP-NAD_kinase_N"/>
</dbReference>
<dbReference type="GO" id="GO:0016301">
    <property type="term" value="F:kinase activity"/>
    <property type="evidence" value="ECO:0007669"/>
    <property type="project" value="UniProtKB-KW"/>
</dbReference>
<dbReference type="SMART" id="SM00046">
    <property type="entry name" value="DAGKc"/>
    <property type="match status" value="1"/>
</dbReference>
<sequence length="317" mass="34823">MTETFDLARARVAAILNLKSGRGNGDGLGQQLQDRLAPRCASFRAVRVEKGQDLIRLATDLNTDHDLIIAAGGDGTQAAVAQALADAELPAVMGVIPGGTFNYFARDLNVGETPDEAIETLLNARVERVSVGDMNGKVFLNNISLGAYPEILERRENFYKRWGRRRVLAYWATLRSLMDLRHPLLLTATVDGEERRFRTALAFVAQSETQLESFGLEAADEVRRDRLPLFIAKAERALPLVGAALRLALGRMSRGEDFELIVSDHFIIDTDRPTRHVAHDGERSRVPAPLKLSIRKDALRVLVPARAANPAAEGDPA</sequence>
<reference evidence="2 3" key="1">
    <citation type="submission" date="2016-10" db="EMBL/GenBank/DDBJ databases">
        <authorList>
            <person name="de Groot N.N."/>
        </authorList>
    </citation>
    <scope>NUCLEOTIDE SEQUENCE [LARGE SCALE GENOMIC DNA]</scope>
    <source>
        <strain evidence="2 3">DSM 22220</strain>
    </source>
</reference>
<evidence type="ECO:0000259" key="1">
    <source>
        <dbReference type="PROSITE" id="PS50146"/>
    </source>
</evidence>
<dbReference type="STRING" id="591205.SAMN05421538_101353"/>
<evidence type="ECO:0000313" key="2">
    <source>
        <dbReference type="EMBL" id="SDD31751.1"/>
    </source>
</evidence>
<gene>
    <name evidence="2" type="ORF">SAMN05421538_101353</name>
</gene>
<dbReference type="Pfam" id="PF00781">
    <property type="entry name" value="DAGK_cat"/>
    <property type="match status" value="1"/>
</dbReference>
<protein>
    <submittedName>
        <fullName evidence="2">Diacylglycerol kinase family enzyme</fullName>
    </submittedName>
</protein>
<dbReference type="InterPro" id="IPR016064">
    <property type="entry name" value="NAD/diacylglycerol_kinase_sf"/>
</dbReference>
<dbReference type="AlphaFoldDB" id="A0A1G6TRU0"/>
<dbReference type="PANTHER" id="PTHR12358:SF54">
    <property type="entry name" value="SPHINGOSINE KINASE RELATED PROTEIN"/>
    <property type="match status" value="1"/>
</dbReference>
<dbReference type="Gene3D" id="2.60.200.40">
    <property type="match status" value="1"/>
</dbReference>
<dbReference type="SUPFAM" id="SSF111331">
    <property type="entry name" value="NAD kinase/diacylglycerol kinase-like"/>
    <property type="match status" value="1"/>
</dbReference>
<organism evidence="2 3">
    <name type="scientific">Paracoccus isoporae</name>
    <dbReference type="NCBI Taxonomy" id="591205"/>
    <lineage>
        <taxon>Bacteria</taxon>
        <taxon>Pseudomonadati</taxon>
        <taxon>Pseudomonadota</taxon>
        <taxon>Alphaproteobacteria</taxon>
        <taxon>Rhodobacterales</taxon>
        <taxon>Paracoccaceae</taxon>
        <taxon>Paracoccus</taxon>
    </lineage>
</organism>
<name>A0A1G6TRU0_9RHOB</name>
<dbReference type="EMBL" id="FNAH01000001">
    <property type="protein sequence ID" value="SDD31751.1"/>
    <property type="molecule type" value="Genomic_DNA"/>
</dbReference>
<dbReference type="InterPro" id="IPR050187">
    <property type="entry name" value="Lipid_Phosphate_FormReg"/>
</dbReference>
<dbReference type="PROSITE" id="PS50146">
    <property type="entry name" value="DAGK"/>
    <property type="match status" value="1"/>
</dbReference>
<proteinExistence type="predicted"/>